<dbReference type="RefSeq" id="WP_274601628.1">
    <property type="nucleotide sequence ID" value="NZ_JAESWC010000018.1"/>
</dbReference>
<dbReference type="PANTHER" id="PTHR33990:SF1">
    <property type="entry name" value="PROTEIN YJDN"/>
    <property type="match status" value="1"/>
</dbReference>
<dbReference type="SUPFAM" id="SSF54593">
    <property type="entry name" value="Glyoxalase/Bleomycin resistance protein/Dihydroxybiphenyl dioxygenase"/>
    <property type="match status" value="1"/>
</dbReference>
<reference evidence="2 3" key="1">
    <citation type="submission" date="2021-01" db="EMBL/GenBank/DDBJ databases">
        <title>Genome public.</title>
        <authorList>
            <person name="Liu C."/>
            <person name="Sun Q."/>
        </authorList>
    </citation>
    <scope>NUCLEOTIDE SEQUENCE [LARGE SCALE GENOMIC DNA]</scope>
    <source>
        <strain evidence="2 3">YIM B02515</strain>
    </source>
</reference>
<evidence type="ECO:0000313" key="2">
    <source>
        <dbReference type="EMBL" id="MBL4937826.1"/>
    </source>
</evidence>
<dbReference type="Gene3D" id="3.10.180.10">
    <property type="entry name" value="2,3-Dihydroxybiphenyl 1,2-Dioxygenase, domain 1"/>
    <property type="match status" value="1"/>
</dbReference>
<organism evidence="2 3">
    <name type="scientific">Clostridium rhizosphaerae</name>
    <dbReference type="NCBI Taxonomy" id="2803861"/>
    <lineage>
        <taxon>Bacteria</taxon>
        <taxon>Bacillati</taxon>
        <taxon>Bacillota</taxon>
        <taxon>Clostridia</taxon>
        <taxon>Eubacteriales</taxon>
        <taxon>Clostridiaceae</taxon>
        <taxon>Clostridium</taxon>
    </lineage>
</organism>
<feature type="domain" description="Glyoxalase/fosfomycin resistance/dioxygenase" evidence="1">
    <location>
        <begin position="24"/>
        <end position="81"/>
    </location>
</feature>
<dbReference type="Pfam" id="PF00903">
    <property type="entry name" value="Glyoxalase"/>
    <property type="match status" value="1"/>
</dbReference>
<evidence type="ECO:0000259" key="1">
    <source>
        <dbReference type="Pfam" id="PF00903"/>
    </source>
</evidence>
<keyword evidence="3" id="KW-1185">Reference proteome</keyword>
<protein>
    <submittedName>
        <fullName evidence="2">VOC family protein</fullName>
    </submittedName>
</protein>
<dbReference type="PANTHER" id="PTHR33990">
    <property type="entry name" value="PROTEIN YJDN-RELATED"/>
    <property type="match status" value="1"/>
</dbReference>
<dbReference type="InterPro" id="IPR029068">
    <property type="entry name" value="Glyas_Bleomycin-R_OHBP_Dase"/>
</dbReference>
<name>A0ABS1TF03_9CLOT</name>
<comment type="caution">
    <text evidence="2">The sequence shown here is derived from an EMBL/GenBank/DDBJ whole genome shotgun (WGS) entry which is preliminary data.</text>
</comment>
<proteinExistence type="predicted"/>
<dbReference type="InterPro" id="IPR004360">
    <property type="entry name" value="Glyas_Fos-R_dOase_dom"/>
</dbReference>
<evidence type="ECO:0000313" key="3">
    <source>
        <dbReference type="Proteomes" id="UP000632377"/>
    </source>
</evidence>
<gene>
    <name evidence="2" type="ORF">JK636_19140</name>
</gene>
<sequence>MHTYLNITGNDVMFSDCLPGMPVTQGGNFNLAYISKDKDEITGIFNRLKNDGGQVIMELQETIWIGLYGFLTDKFGINWQFAHDSGNAF</sequence>
<dbReference type="Proteomes" id="UP000632377">
    <property type="component" value="Unassembled WGS sequence"/>
</dbReference>
<accession>A0ABS1TF03</accession>
<dbReference type="EMBL" id="JAESWC010000018">
    <property type="protein sequence ID" value="MBL4937826.1"/>
    <property type="molecule type" value="Genomic_DNA"/>
</dbReference>